<feature type="compositionally biased region" description="Basic and acidic residues" evidence="1">
    <location>
        <begin position="186"/>
        <end position="197"/>
    </location>
</feature>
<feature type="region of interest" description="Disordered" evidence="1">
    <location>
        <begin position="224"/>
        <end position="250"/>
    </location>
</feature>
<dbReference type="Proteomes" id="UP000807342">
    <property type="component" value="Unassembled WGS sequence"/>
</dbReference>
<comment type="caution">
    <text evidence="2">The sequence shown here is derived from an EMBL/GenBank/DDBJ whole genome shotgun (WGS) entry which is preliminary data.</text>
</comment>
<gene>
    <name evidence="2" type="ORF">P691DRAFT_569761</name>
</gene>
<accession>A0A9P5X0V2</accession>
<evidence type="ECO:0000313" key="3">
    <source>
        <dbReference type="Proteomes" id="UP000807342"/>
    </source>
</evidence>
<dbReference type="AlphaFoldDB" id="A0A9P5X0V2"/>
<evidence type="ECO:0000256" key="1">
    <source>
        <dbReference type="SAM" id="MobiDB-lite"/>
    </source>
</evidence>
<evidence type="ECO:0000313" key="2">
    <source>
        <dbReference type="EMBL" id="KAF9441539.1"/>
    </source>
</evidence>
<keyword evidence="3" id="KW-1185">Reference proteome</keyword>
<organism evidence="2 3">
    <name type="scientific">Macrolepiota fuliginosa MF-IS2</name>
    <dbReference type="NCBI Taxonomy" id="1400762"/>
    <lineage>
        <taxon>Eukaryota</taxon>
        <taxon>Fungi</taxon>
        <taxon>Dikarya</taxon>
        <taxon>Basidiomycota</taxon>
        <taxon>Agaricomycotina</taxon>
        <taxon>Agaricomycetes</taxon>
        <taxon>Agaricomycetidae</taxon>
        <taxon>Agaricales</taxon>
        <taxon>Agaricineae</taxon>
        <taxon>Agaricaceae</taxon>
        <taxon>Macrolepiota</taxon>
    </lineage>
</organism>
<protein>
    <submittedName>
        <fullName evidence="2">Uncharacterized protein</fullName>
    </submittedName>
</protein>
<reference evidence="2" key="1">
    <citation type="submission" date="2020-11" db="EMBL/GenBank/DDBJ databases">
        <authorList>
            <consortium name="DOE Joint Genome Institute"/>
            <person name="Ahrendt S."/>
            <person name="Riley R."/>
            <person name="Andreopoulos W."/>
            <person name="Labutti K."/>
            <person name="Pangilinan J."/>
            <person name="Ruiz-Duenas F.J."/>
            <person name="Barrasa J.M."/>
            <person name="Sanchez-Garcia M."/>
            <person name="Camarero S."/>
            <person name="Miyauchi S."/>
            <person name="Serrano A."/>
            <person name="Linde D."/>
            <person name="Babiker R."/>
            <person name="Drula E."/>
            <person name="Ayuso-Fernandez I."/>
            <person name="Pacheco R."/>
            <person name="Padilla G."/>
            <person name="Ferreira P."/>
            <person name="Barriuso J."/>
            <person name="Kellner H."/>
            <person name="Castanera R."/>
            <person name="Alfaro M."/>
            <person name="Ramirez L."/>
            <person name="Pisabarro A.G."/>
            <person name="Kuo A."/>
            <person name="Tritt A."/>
            <person name="Lipzen A."/>
            <person name="He G."/>
            <person name="Yan M."/>
            <person name="Ng V."/>
            <person name="Cullen D."/>
            <person name="Martin F."/>
            <person name="Rosso M.-N."/>
            <person name="Henrissat B."/>
            <person name="Hibbett D."/>
            <person name="Martinez A.T."/>
            <person name="Grigoriev I.V."/>
        </authorList>
    </citation>
    <scope>NUCLEOTIDE SEQUENCE</scope>
    <source>
        <strain evidence="2">MF-IS2</strain>
    </source>
</reference>
<name>A0A9P5X0V2_9AGAR</name>
<sequence length="250" mass="28357">MFMESSRRQKETKKGVEDDMRDANGVGFDPLFKEFFRKVMKAPALSETVFNTVYDKVQAIIKAISQDPRAPGALKQYKTSGNRESSAYEPLTKLFNTILDVIREPEFQSKLDEHLRSEDTDKRIKFIRHENRHLAYDWPASPPTYVPLKPDILIVFEKAIGVFENNQVKGGLKKAKKDHGRLASKQAEEYSDHEPHTEPQSGGARIAFKDVLSCIELKWDTSRAKQSGHLGVDTATQSSDQQDSEELKSA</sequence>
<proteinExistence type="predicted"/>
<feature type="region of interest" description="Disordered" evidence="1">
    <location>
        <begin position="170"/>
        <end position="203"/>
    </location>
</feature>
<dbReference type="EMBL" id="MU151872">
    <property type="protein sequence ID" value="KAF9441539.1"/>
    <property type="molecule type" value="Genomic_DNA"/>
</dbReference>
<feature type="region of interest" description="Disordered" evidence="1">
    <location>
        <begin position="1"/>
        <end position="20"/>
    </location>
</feature>